<reference evidence="11 12" key="1">
    <citation type="submission" date="2019-04" db="EMBL/GenBank/DDBJ databases">
        <title>Chitiniphilus eburnea sp. nov., a novel chitinolytic bacterium isolated from aquaculture sludge.</title>
        <authorList>
            <person name="Sheng M."/>
        </authorList>
    </citation>
    <scope>NUCLEOTIDE SEQUENCE [LARGE SCALE GENOMIC DNA]</scope>
    <source>
        <strain evidence="11 12">HX-2-15</strain>
    </source>
</reference>
<evidence type="ECO:0000256" key="3">
    <source>
        <dbReference type="ARBA" id="ARBA00019010"/>
    </source>
</evidence>
<keyword evidence="11" id="KW-0808">Transferase</keyword>
<dbReference type="InterPro" id="IPR003442">
    <property type="entry name" value="T6A_TsaE"/>
</dbReference>
<dbReference type="EMBL" id="SUMF01000017">
    <property type="protein sequence ID" value="TJZ71027.1"/>
    <property type="molecule type" value="Genomic_DNA"/>
</dbReference>
<comment type="caution">
    <text evidence="11">The sequence shown here is derived from an EMBL/GenBank/DDBJ whole genome shotgun (WGS) entry which is preliminary data.</text>
</comment>
<dbReference type="GO" id="GO:0002949">
    <property type="term" value="P:tRNA threonylcarbamoyladenosine modification"/>
    <property type="evidence" value="ECO:0007669"/>
    <property type="project" value="InterPro"/>
</dbReference>
<evidence type="ECO:0000313" key="11">
    <source>
        <dbReference type="EMBL" id="TJZ71027.1"/>
    </source>
</evidence>
<comment type="subcellular location">
    <subcellularLocation>
        <location evidence="1">Cytoplasm</location>
    </subcellularLocation>
</comment>
<dbReference type="OrthoDB" id="9800307at2"/>
<evidence type="ECO:0000256" key="6">
    <source>
        <dbReference type="ARBA" id="ARBA00022723"/>
    </source>
</evidence>
<keyword evidence="9" id="KW-0460">Magnesium</keyword>
<dbReference type="Pfam" id="PF02367">
    <property type="entry name" value="TsaE"/>
    <property type="match status" value="1"/>
</dbReference>
<evidence type="ECO:0000256" key="5">
    <source>
        <dbReference type="ARBA" id="ARBA00022694"/>
    </source>
</evidence>
<keyword evidence="7" id="KW-0547">Nucleotide-binding</keyword>
<comment type="similarity">
    <text evidence="2">Belongs to the TsaE family.</text>
</comment>
<keyword evidence="6" id="KW-0479">Metal-binding</keyword>
<dbReference type="GO" id="GO:0005737">
    <property type="term" value="C:cytoplasm"/>
    <property type="evidence" value="ECO:0007669"/>
    <property type="project" value="UniProtKB-SubCell"/>
</dbReference>
<dbReference type="GO" id="GO:0016740">
    <property type="term" value="F:transferase activity"/>
    <property type="evidence" value="ECO:0007669"/>
    <property type="project" value="UniProtKB-KW"/>
</dbReference>
<dbReference type="AlphaFoldDB" id="A0A4U0PRV1"/>
<evidence type="ECO:0000256" key="10">
    <source>
        <dbReference type="ARBA" id="ARBA00032441"/>
    </source>
</evidence>
<name>A0A4U0PRV1_9NEIS</name>
<dbReference type="SUPFAM" id="SSF52540">
    <property type="entry name" value="P-loop containing nucleoside triphosphate hydrolases"/>
    <property type="match status" value="1"/>
</dbReference>
<keyword evidence="8" id="KW-0067">ATP-binding</keyword>
<accession>A0A4U0PRV1</accession>
<dbReference type="PANTHER" id="PTHR33540:SF2">
    <property type="entry name" value="TRNA THREONYLCARBAMOYLADENOSINE BIOSYNTHESIS PROTEIN TSAE"/>
    <property type="match status" value="1"/>
</dbReference>
<evidence type="ECO:0000256" key="9">
    <source>
        <dbReference type="ARBA" id="ARBA00022842"/>
    </source>
</evidence>
<sequence length="158" mass="17503">MSVFDDTRKPFLPDEAATLALGAALARELRPGMVVFLEGDLGAGKTTLTRGLLHALGHTGRVKSPTYTLVEPYTVSNLYLYHFDLYRFHDPMEWEDAGFRDYFNPESICLIEWADKAEGLLPAPDLLIRLVPEGQGRRAEIVAATPLGTECLARLALN</sequence>
<keyword evidence="4" id="KW-0963">Cytoplasm</keyword>
<protein>
    <recommendedName>
        <fullName evidence="3">tRNA threonylcarbamoyladenosine biosynthesis protein TsaE</fullName>
    </recommendedName>
    <alternativeName>
        <fullName evidence="10">t(6)A37 threonylcarbamoyladenosine biosynthesis protein TsaE</fullName>
    </alternativeName>
</protein>
<evidence type="ECO:0000256" key="7">
    <source>
        <dbReference type="ARBA" id="ARBA00022741"/>
    </source>
</evidence>
<dbReference type="NCBIfam" id="TIGR00150">
    <property type="entry name" value="T6A_YjeE"/>
    <property type="match status" value="1"/>
</dbReference>
<evidence type="ECO:0000256" key="1">
    <source>
        <dbReference type="ARBA" id="ARBA00004496"/>
    </source>
</evidence>
<organism evidence="11 12">
    <name type="scientific">Chitiniphilus eburneus</name>
    <dbReference type="NCBI Taxonomy" id="2571148"/>
    <lineage>
        <taxon>Bacteria</taxon>
        <taxon>Pseudomonadati</taxon>
        <taxon>Pseudomonadota</taxon>
        <taxon>Betaproteobacteria</taxon>
        <taxon>Neisseriales</taxon>
        <taxon>Chitinibacteraceae</taxon>
        <taxon>Chitiniphilus</taxon>
    </lineage>
</organism>
<keyword evidence="5" id="KW-0819">tRNA processing</keyword>
<evidence type="ECO:0000313" key="12">
    <source>
        <dbReference type="Proteomes" id="UP000310016"/>
    </source>
</evidence>
<dbReference type="PANTHER" id="PTHR33540">
    <property type="entry name" value="TRNA THREONYLCARBAMOYLADENOSINE BIOSYNTHESIS PROTEIN TSAE"/>
    <property type="match status" value="1"/>
</dbReference>
<keyword evidence="12" id="KW-1185">Reference proteome</keyword>
<dbReference type="Gene3D" id="3.40.50.300">
    <property type="entry name" value="P-loop containing nucleotide triphosphate hydrolases"/>
    <property type="match status" value="1"/>
</dbReference>
<dbReference type="GO" id="GO:0005524">
    <property type="term" value="F:ATP binding"/>
    <property type="evidence" value="ECO:0007669"/>
    <property type="project" value="UniProtKB-KW"/>
</dbReference>
<dbReference type="Proteomes" id="UP000310016">
    <property type="component" value="Unassembled WGS sequence"/>
</dbReference>
<evidence type="ECO:0000256" key="8">
    <source>
        <dbReference type="ARBA" id="ARBA00022840"/>
    </source>
</evidence>
<dbReference type="InterPro" id="IPR027417">
    <property type="entry name" value="P-loop_NTPase"/>
</dbReference>
<proteinExistence type="inferred from homology"/>
<gene>
    <name evidence="11" type="primary">tsaE</name>
    <name evidence="11" type="ORF">FAZ21_13760</name>
</gene>
<dbReference type="RefSeq" id="WP_136774016.1">
    <property type="nucleotide sequence ID" value="NZ_CP156074.1"/>
</dbReference>
<evidence type="ECO:0000256" key="4">
    <source>
        <dbReference type="ARBA" id="ARBA00022490"/>
    </source>
</evidence>
<dbReference type="GO" id="GO:0046872">
    <property type="term" value="F:metal ion binding"/>
    <property type="evidence" value="ECO:0007669"/>
    <property type="project" value="UniProtKB-KW"/>
</dbReference>
<evidence type="ECO:0000256" key="2">
    <source>
        <dbReference type="ARBA" id="ARBA00007599"/>
    </source>
</evidence>